<proteinExistence type="predicted"/>
<dbReference type="Pfam" id="PF04350">
    <property type="entry name" value="PilO"/>
    <property type="match status" value="1"/>
</dbReference>
<evidence type="ECO:0000313" key="2">
    <source>
        <dbReference type="Proteomes" id="UP000176868"/>
    </source>
</evidence>
<dbReference type="Gene3D" id="3.30.70.60">
    <property type="match status" value="1"/>
</dbReference>
<dbReference type="EMBL" id="MHWZ01000015">
    <property type="protein sequence ID" value="OHB17640.1"/>
    <property type="molecule type" value="Genomic_DNA"/>
</dbReference>
<comment type="caution">
    <text evidence="1">The sequence shown here is derived from an EMBL/GenBank/DDBJ whole genome shotgun (WGS) entry which is preliminary data.</text>
</comment>
<dbReference type="GO" id="GO:0043683">
    <property type="term" value="P:type IV pilus assembly"/>
    <property type="evidence" value="ECO:0007669"/>
    <property type="project" value="InterPro"/>
</dbReference>
<accession>A0A1G2V7R4</accession>
<evidence type="ECO:0008006" key="3">
    <source>
        <dbReference type="Google" id="ProtNLM"/>
    </source>
</evidence>
<dbReference type="InterPro" id="IPR007445">
    <property type="entry name" value="PilO"/>
</dbReference>
<dbReference type="Proteomes" id="UP000176868">
    <property type="component" value="Unassembled WGS sequence"/>
</dbReference>
<dbReference type="STRING" id="1802782.A2544_01290"/>
<reference evidence="1 2" key="1">
    <citation type="journal article" date="2016" name="Nat. Commun.">
        <title>Thousands of microbial genomes shed light on interconnected biogeochemical processes in an aquifer system.</title>
        <authorList>
            <person name="Anantharaman K."/>
            <person name="Brown C.T."/>
            <person name="Hug L.A."/>
            <person name="Sharon I."/>
            <person name="Castelle C.J."/>
            <person name="Probst A.J."/>
            <person name="Thomas B.C."/>
            <person name="Singh A."/>
            <person name="Wilkins M.J."/>
            <person name="Karaoz U."/>
            <person name="Brodie E.L."/>
            <person name="Williams K.H."/>
            <person name="Hubbard S.S."/>
            <person name="Banfield J.F."/>
        </authorList>
    </citation>
    <scope>NUCLEOTIDE SEQUENCE [LARGE SCALE GENOMIC DNA]</scope>
</reference>
<dbReference type="GO" id="GO:0043107">
    <property type="term" value="P:type IV pilus-dependent motility"/>
    <property type="evidence" value="ECO:0007669"/>
    <property type="project" value="InterPro"/>
</dbReference>
<dbReference type="AlphaFoldDB" id="A0A1G2V7R4"/>
<evidence type="ECO:0000313" key="1">
    <source>
        <dbReference type="EMBL" id="OHB17640.1"/>
    </source>
</evidence>
<name>A0A1G2V7R4_9BACT</name>
<gene>
    <name evidence="1" type="ORF">A2544_01290</name>
</gene>
<dbReference type="InterPro" id="IPR014717">
    <property type="entry name" value="Transl_elong_EF1B/ribsomal_bS6"/>
</dbReference>
<sequence length="180" mass="20343">MKTNTSIILLLLSVGLFYTFTNVQYQEVQRLSVLAGEYKKVLQNVAAISELRDRLRVTYETLPVAEIERINKMLPDNINTVRLALDLDSMASRYGISIDSIKVEVGTAEDASLAVLSEYAEVYDKATVSLGFISSYADFMRLLADMEKSLRIMDIKSVALETNESGLYEYEIAVETYWLK</sequence>
<organism evidence="1 2">
    <name type="scientific">Candidatus Zambryskibacteria bacterium RIFOXYD2_FULL_43_10</name>
    <dbReference type="NCBI Taxonomy" id="1802782"/>
    <lineage>
        <taxon>Bacteria</taxon>
        <taxon>Candidatus Zambryskiibacteriota</taxon>
    </lineage>
</organism>
<protein>
    <recommendedName>
        <fullName evidence="3">Pilus assembly protein PilO</fullName>
    </recommendedName>
</protein>